<feature type="binding site" evidence="2">
    <location>
        <position position="104"/>
    </location>
    <ligand>
        <name>Zn(2+)</name>
        <dbReference type="ChEBI" id="CHEBI:29105"/>
        <label>2</label>
    </ligand>
</feature>
<dbReference type="InterPro" id="IPR027476">
    <property type="entry name" value="DppA_N"/>
</dbReference>
<dbReference type="PIRSF" id="PIRSF015853">
    <property type="entry name" value="Pep_DppA"/>
    <property type="match status" value="1"/>
</dbReference>
<feature type="active site" description="Nucleophile" evidence="1">
    <location>
        <position position="116"/>
    </location>
</feature>
<evidence type="ECO:0000256" key="2">
    <source>
        <dbReference type="PIRSR" id="PIRSR015853-2"/>
    </source>
</evidence>
<proteinExistence type="predicted"/>
<feature type="binding site" evidence="2">
    <location>
        <position position="8"/>
    </location>
    <ligand>
        <name>Zn(2+)</name>
        <dbReference type="ChEBI" id="CHEBI:29105"/>
        <label>1</label>
    </ligand>
</feature>
<organism evidence="3 4">
    <name type="scientific">Actinomadura logoneensis</name>
    <dbReference type="NCBI Taxonomy" id="2293572"/>
    <lineage>
        <taxon>Bacteria</taxon>
        <taxon>Bacillati</taxon>
        <taxon>Actinomycetota</taxon>
        <taxon>Actinomycetes</taxon>
        <taxon>Streptosporangiales</taxon>
        <taxon>Thermomonosporaceae</taxon>
        <taxon>Actinomadura</taxon>
    </lineage>
</organism>
<sequence>MKVFVSVDMEGVTGLTDPEEMRAGGRGYERGCELMTADANAVITAAFDAGAEKVVVADAHGTGKNLRVDLIDERCTLVRGPYKPMRMAEGLGGWCDVAVYVGYHARAGTPRGVLNHTWMGREIQNVTLNGEVAGEIRLMAAYASGLGVPVGLVTGDVAACAEAREVLGEVATVAVKKGSDRYAAELVPPARAHRMINEAARTVFAAPDRWRRHDVDPPYTLGVEWNSTAIAQSCEVVPGVRLTGPRTTEFTTDDFHEIVGLLGVWSTIAGEVGCTGRHYS</sequence>
<keyword evidence="2" id="KW-0862">Zinc</keyword>
<dbReference type="AlphaFoldDB" id="A0A372JA70"/>
<gene>
    <name evidence="3" type="ORF">DZF91_35595</name>
</gene>
<name>A0A372JA70_9ACTN</name>
<dbReference type="Gene3D" id="3.30.1360.130">
    <property type="entry name" value="Dipeptide transport protein"/>
    <property type="match status" value="1"/>
</dbReference>
<dbReference type="EMBL" id="QURH01001023">
    <property type="protein sequence ID" value="RFU36925.1"/>
    <property type="molecule type" value="Genomic_DNA"/>
</dbReference>
<dbReference type="CDD" id="cd08663">
    <property type="entry name" value="DAP_dppA_1"/>
    <property type="match status" value="1"/>
</dbReference>
<feature type="binding site" evidence="2">
    <location>
        <position position="60"/>
    </location>
    <ligand>
        <name>Zn(2+)</name>
        <dbReference type="ChEBI" id="CHEBI:29105"/>
        <label>2</label>
    </ligand>
</feature>
<accession>A0A372JA70</accession>
<evidence type="ECO:0000256" key="1">
    <source>
        <dbReference type="PIRSR" id="PIRSR015853-1"/>
    </source>
</evidence>
<dbReference type="InterPro" id="IPR007035">
    <property type="entry name" value="Peptidase_M55"/>
</dbReference>
<feature type="binding site" evidence="2">
    <location>
        <position position="8"/>
    </location>
    <ligand>
        <name>Zn(2+)</name>
        <dbReference type="ChEBI" id="CHEBI:29105"/>
        <label>2</label>
    </ligand>
</feature>
<dbReference type="RefSeq" id="WP_117361431.1">
    <property type="nucleotide sequence ID" value="NZ_QURH01001023.1"/>
</dbReference>
<feature type="binding site" evidence="2">
    <location>
        <position position="135"/>
    </location>
    <ligand>
        <name>Zn(2+)</name>
        <dbReference type="ChEBI" id="CHEBI:29105"/>
        <label>2</label>
    </ligand>
</feature>
<dbReference type="OrthoDB" id="9785420at2"/>
<keyword evidence="3" id="KW-0031">Aminopeptidase</keyword>
<keyword evidence="4" id="KW-1185">Reference proteome</keyword>
<dbReference type="Gene3D" id="3.40.50.10780">
    <property type="entry name" value="Dipeptide transport protein"/>
    <property type="match status" value="1"/>
</dbReference>
<reference evidence="3 4" key="1">
    <citation type="submission" date="2018-08" db="EMBL/GenBank/DDBJ databases">
        <title>Actinomadura jelena sp. nov., a novel Actinomycete isolated from soil in Chad.</title>
        <authorList>
            <person name="Shi L."/>
        </authorList>
    </citation>
    <scope>NUCLEOTIDE SEQUENCE [LARGE SCALE GENOMIC DNA]</scope>
    <source>
        <strain evidence="3 4">NEAU-G17</strain>
    </source>
</reference>
<dbReference type="Proteomes" id="UP000261811">
    <property type="component" value="Unassembled WGS sequence"/>
</dbReference>
<dbReference type="GO" id="GO:0046872">
    <property type="term" value="F:metal ion binding"/>
    <property type="evidence" value="ECO:0007669"/>
    <property type="project" value="UniProtKB-KW"/>
</dbReference>
<dbReference type="SUPFAM" id="SSF63992">
    <property type="entry name" value="Dipeptide transport protein"/>
    <property type="match status" value="1"/>
</dbReference>
<evidence type="ECO:0000313" key="3">
    <source>
        <dbReference type="EMBL" id="RFU36925.1"/>
    </source>
</evidence>
<dbReference type="GO" id="GO:0004177">
    <property type="term" value="F:aminopeptidase activity"/>
    <property type="evidence" value="ECO:0007669"/>
    <property type="project" value="UniProtKB-KW"/>
</dbReference>
<dbReference type="Pfam" id="PF04951">
    <property type="entry name" value="Peptidase_M55"/>
    <property type="match status" value="1"/>
</dbReference>
<keyword evidence="3" id="KW-0378">Hydrolase</keyword>
<protein>
    <submittedName>
        <fullName evidence="3">Aminopeptidase</fullName>
    </submittedName>
</protein>
<keyword evidence="2" id="KW-0479">Metal-binding</keyword>
<dbReference type="InterPro" id="IPR036177">
    <property type="entry name" value="Peptidase_M55_sf"/>
</dbReference>
<feature type="binding site" evidence="2">
    <location>
        <position position="10"/>
    </location>
    <ligand>
        <name>Zn(2+)</name>
        <dbReference type="ChEBI" id="CHEBI:29105"/>
        <label>1</label>
    </ligand>
</feature>
<keyword evidence="3" id="KW-0645">Protease</keyword>
<comment type="caution">
    <text evidence="3">The sequence shown here is derived from an EMBL/GenBank/DDBJ whole genome shotgun (WGS) entry which is preliminary data.</text>
</comment>
<evidence type="ECO:0000313" key="4">
    <source>
        <dbReference type="Proteomes" id="UP000261811"/>
    </source>
</evidence>